<dbReference type="STRING" id="1121451.DESAM_21934"/>
<keyword evidence="2" id="KW-1185">Reference proteome</keyword>
<organism evidence="1 2">
    <name type="scientific">Maridesulfovibrio hydrothermalis AM13 = DSM 14728</name>
    <dbReference type="NCBI Taxonomy" id="1121451"/>
    <lineage>
        <taxon>Bacteria</taxon>
        <taxon>Pseudomonadati</taxon>
        <taxon>Thermodesulfobacteriota</taxon>
        <taxon>Desulfovibrionia</taxon>
        <taxon>Desulfovibrionales</taxon>
        <taxon>Desulfovibrionaceae</taxon>
        <taxon>Maridesulfovibrio</taxon>
    </lineage>
</organism>
<dbReference type="HOGENOM" id="CLU_2805447_0_0_7"/>
<reference evidence="1 2" key="1">
    <citation type="submission" date="2012-10" db="EMBL/GenBank/DDBJ databases">
        <authorList>
            <person name="Genoscope - CEA"/>
        </authorList>
    </citation>
    <scope>NUCLEOTIDE SEQUENCE [LARGE SCALE GENOMIC DNA]</scope>
    <source>
        <strain evidence="2">AM13 / DSM 14728</strain>
    </source>
</reference>
<gene>
    <name evidence="1" type="ORF">DESAM_21934</name>
</gene>
<protein>
    <submittedName>
        <fullName evidence="1">Uncharacterized protein</fullName>
    </submittedName>
</protein>
<accession>L0RDA9</accession>
<dbReference type="PATRIC" id="fig|1121451.3.peg.2166"/>
<sequence>MINGYNLLFTFICINCLLFSLPGSNLLLAESDNLTVSVINNLGLIAPETNGGMYLTRVQIIYGVGID</sequence>
<evidence type="ECO:0000313" key="1">
    <source>
        <dbReference type="EMBL" id="CCO24207.1"/>
    </source>
</evidence>
<dbReference type="Proteomes" id="UP000010808">
    <property type="component" value="Chromosome"/>
</dbReference>
<proteinExistence type="predicted"/>
<dbReference type="EMBL" id="FO203522">
    <property type="protein sequence ID" value="CCO24207.1"/>
    <property type="molecule type" value="Genomic_DNA"/>
</dbReference>
<name>L0RDA9_9BACT</name>
<dbReference type="AlphaFoldDB" id="L0RDA9"/>
<evidence type="ECO:0000313" key="2">
    <source>
        <dbReference type="Proteomes" id="UP000010808"/>
    </source>
</evidence>
<dbReference type="KEGG" id="dhy:DESAM_21934"/>